<dbReference type="InterPro" id="IPR009467">
    <property type="entry name" value="Glycolipid-bd_prot_put"/>
</dbReference>
<dbReference type="SUPFAM" id="SSF159275">
    <property type="entry name" value="PA1994-like"/>
    <property type="match status" value="1"/>
</dbReference>
<dbReference type="AlphaFoldDB" id="A0A0K2ZYE3"/>
<protein>
    <recommendedName>
        <fullName evidence="3">Glycolipid-binding domain-containing protein</fullName>
    </recommendedName>
</protein>
<dbReference type="Proteomes" id="UP000046187">
    <property type="component" value="Unassembled WGS sequence"/>
</dbReference>
<organism evidence="1 2">
    <name type="scientific">Xanthomonas graminis pv. arrhenatheri LMG 727</name>
    <dbReference type="NCBI Taxonomy" id="1195923"/>
    <lineage>
        <taxon>Bacteria</taxon>
        <taxon>Pseudomonadati</taxon>
        <taxon>Pseudomonadota</taxon>
        <taxon>Gammaproteobacteria</taxon>
        <taxon>Lysobacterales</taxon>
        <taxon>Lysobacteraceae</taxon>
        <taxon>Xanthomonas</taxon>
        <taxon>Xanthomonas translucens group</taxon>
        <taxon>Xanthomonas graminis</taxon>
    </lineage>
</organism>
<proteinExistence type="predicted"/>
<evidence type="ECO:0000313" key="1">
    <source>
        <dbReference type="EMBL" id="CTP89184.1"/>
    </source>
</evidence>
<dbReference type="RefSeq" id="WP_260676271.1">
    <property type="nucleotide sequence ID" value="NZ_CXOI01000045.1"/>
</dbReference>
<dbReference type="EMBL" id="CXOI01000045">
    <property type="protein sequence ID" value="CTP89184.1"/>
    <property type="molecule type" value="Genomic_DNA"/>
</dbReference>
<sequence>MHAVPSDVASLQGLRRVSARGIIRAMHIVASILWRRLDAPGHDACRLQRNASAWQLDGAAVFRLEHGRIGQLQYRVQCDLHWHTQWGAVRGWLGGETVDLAIARDARGLWKLNGRPVADVSHCIDLDLGFTPATNLLQLRRLRLAVGEGADAPAAWVDLDGGGTLSELMQRYARTADDAYAYQAKRFGYAATLCATGEGFVRDYPGLWTAEA</sequence>
<reference evidence="2" key="1">
    <citation type="submission" date="2015-07" db="EMBL/GenBank/DDBJ databases">
        <authorList>
            <person name="Wibberg D."/>
        </authorList>
    </citation>
    <scope>NUCLEOTIDE SEQUENCE [LARGE SCALE GENOMIC DNA]</scope>
</reference>
<accession>A0A0K2ZYE3</accession>
<gene>
    <name evidence="1" type="ORF">XTALMG727_2625</name>
</gene>
<evidence type="ECO:0000313" key="2">
    <source>
        <dbReference type="Proteomes" id="UP000046187"/>
    </source>
</evidence>
<name>A0A0K2ZYE3_9XANT</name>
<evidence type="ECO:0008006" key="3">
    <source>
        <dbReference type="Google" id="ProtNLM"/>
    </source>
</evidence>
<dbReference type="Pfam" id="PF06475">
    <property type="entry name" value="Glycolipid_bind"/>
    <property type="match status" value="1"/>
</dbReference>
<keyword evidence="2" id="KW-1185">Reference proteome</keyword>